<evidence type="ECO:0000313" key="3">
    <source>
        <dbReference type="Proteomes" id="UP000299102"/>
    </source>
</evidence>
<sequence length="85" mass="9124">MHSARTASRRPPPLPAGQGLSPQPRHVQTSSPASSDTPHAHQRIYDALIQVLRSLTRHNGGQGEEEESTEIALQSSPGRRAVGLV</sequence>
<dbReference type="EMBL" id="BGZK01000243">
    <property type="protein sequence ID" value="GBP31216.1"/>
    <property type="molecule type" value="Genomic_DNA"/>
</dbReference>
<feature type="compositionally biased region" description="Polar residues" evidence="1">
    <location>
        <begin position="26"/>
        <end position="37"/>
    </location>
</feature>
<comment type="caution">
    <text evidence="2">The sequence shown here is derived from an EMBL/GenBank/DDBJ whole genome shotgun (WGS) entry which is preliminary data.</text>
</comment>
<dbReference type="Proteomes" id="UP000299102">
    <property type="component" value="Unassembled WGS sequence"/>
</dbReference>
<gene>
    <name evidence="2" type="ORF">EVAR_21496_1</name>
</gene>
<reference evidence="2 3" key="1">
    <citation type="journal article" date="2019" name="Commun. Biol.">
        <title>The bagworm genome reveals a unique fibroin gene that provides high tensile strength.</title>
        <authorList>
            <person name="Kono N."/>
            <person name="Nakamura H."/>
            <person name="Ohtoshi R."/>
            <person name="Tomita M."/>
            <person name="Numata K."/>
            <person name="Arakawa K."/>
        </authorList>
    </citation>
    <scope>NUCLEOTIDE SEQUENCE [LARGE SCALE GENOMIC DNA]</scope>
</reference>
<proteinExistence type="predicted"/>
<keyword evidence="3" id="KW-1185">Reference proteome</keyword>
<dbReference type="AlphaFoldDB" id="A0A4C1UYW5"/>
<accession>A0A4C1UYW5</accession>
<evidence type="ECO:0000256" key="1">
    <source>
        <dbReference type="SAM" id="MobiDB-lite"/>
    </source>
</evidence>
<protein>
    <submittedName>
        <fullName evidence="2">Uncharacterized protein</fullName>
    </submittedName>
</protein>
<feature type="region of interest" description="Disordered" evidence="1">
    <location>
        <begin position="1"/>
        <end position="85"/>
    </location>
</feature>
<name>A0A4C1UYW5_EUMVA</name>
<evidence type="ECO:0000313" key="2">
    <source>
        <dbReference type="EMBL" id="GBP31216.1"/>
    </source>
</evidence>
<organism evidence="2 3">
    <name type="scientific">Eumeta variegata</name>
    <name type="common">Bagworm moth</name>
    <name type="synonym">Eumeta japonica</name>
    <dbReference type="NCBI Taxonomy" id="151549"/>
    <lineage>
        <taxon>Eukaryota</taxon>
        <taxon>Metazoa</taxon>
        <taxon>Ecdysozoa</taxon>
        <taxon>Arthropoda</taxon>
        <taxon>Hexapoda</taxon>
        <taxon>Insecta</taxon>
        <taxon>Pterygota</taxon>
        <taxon>Neoptera</taxon>
        <taxon>Endopterygota</taxon>
        <taxon>Lepidoptera</taxon>
        <taxon>Glossata</taxon>
        <taxon>Ditrysia</taxon>
        <taxon>Tineoidea</taxon>
        <taxon>Psychidae</taxon>
        <taxon>Oiketicinae</taxon>
        <taxon>Eumeta</taxon>
    </lineage>
</organism>